<dbReference type="PANTHER" id="PTHR33164:SF106">
    <property type="entry name" value="TRANSCRIPTIONAL REGULATORY PROTEIN"/>
    <property type="match status" value="1"/>
</dbReference>
<comment type="caution">
    <text evidence="5">The sequence shown here is derived from an EMBL/GenBank/DDBJ whole genome shotgun (WGS) entry which is preliminary data.</text>
</comment>
<dbReference type="GO" id="GO:0003700">
    <property type="term" value="F:DNA-binding transcription factor activity"/>
    <property type="evidence" value="ECO:0007669"/>
    <property type="project" value="InterPro"/>
</dbReference>
<evidence type="ECO:0000256" key="3">
    <source>
        <dbReference type="ARBA" id="ARBA00023163"/>
    </source>
</evidence>
<dbReference type="InterPro" id="IPR039422">
    <property type="entry name" value="MarR/SlyA-like"/>
</dbReference>
<sequence length="172" mass="18855">MIPRVKQYDAIMTDATRRDMGSTGANDLVRELRLFNLEIERYILRMSHVHAMHRTDLSAIGLVMDRGGATPKDIAEGLNLSPSATSAMIDRLERAGHVRRERVETDRRSVTVEITEQALAVGSSMFGLLARHMRGVLDEHSDDELAAMAALMERINAAARAASEEAGSAPGD</sequence>
<keyword evidence="2" id="KW-0238">DNA-binding</keyword>
<dbReference type="PROSITE" id="PS50995">
    <property type="entry name" value="HTH_MARR_2"/>
    <property type="match status" value="1"/>
</dbReference>
<dbReference type="InterPro" id="IPR000835">
    <property type="entry name" value="HTH_MarR-typ"/>
</dbReference>
<dbReference type="SMART" id="SM00347">
    <property type="entry name" value="HTH_MARR"/>
    <property type="match status" value="1"/>
</dbReference>
<dbReference type="PRINTS" id="PR00598">
    <property type="entry name" value="HTHMARR"/>
</dbReference>
<dbReference type="PROSITE" id="PS01117">
    <property type="entry name" value="HTH_MARR_1"/>
    <property type="match status" value="1"/>
</dbReference>
<name>A0A371P2H4_9ACTN</name>
<reference evidence="5 6" key="1">
    <citation type="submission" date="2018-08" db="EMBL/GenBank/DDBJ databases">
        <title>Aeromicrobium sp. M2KJ-4, whole genome shotgun sequence.</title>
        <authorList>
            <person name="Tuo L."/>
        </authorList>
    </citation>
    <scope>NUCLEOTIDE SEQUENCE [LARGE SCALE GENOMIC DNA]</scope>
    <source>
        <strain evidence="5 6">M2KJ-4</strain>
    </source>
</reference>
<evidence type="ECO:0000256" key="1">
    <source>
        <dbReference type="ARBA" id="ARBA00023015"/>
    </source>
</evidence>
<evidence type="ECO:0000256" key="2">
    <source>
        <dbReference type="ARBA" id="ARBA00023125"/>
    </source>
</evidence>
<proteinExistence type="predicted"/>
<dbReference type="Pfam" id="PF12802">
    <property type="entry name" value="MarR_2"/>
    <property type="match status" value="1"/>
</dbReference>
<dbReference type="InterPro" id="IPR036390">
    <property type="entry name" value="WH_DNA-bd_sf"/>
</dbReference>
<dbReference type="InterPro" id="IPR036388">
    <property type="entry name" value="WH-like_DNA-bd_sf"/>
</dbReference>
<gene>
    <name evidence="5" type="ORF">DX116_13370</name>
</gene>
<dbReference type="Gene3D" id="1.10.10.10">
    <property type="entry name" value="Winged helix-like DNA-binding domain superfamily/Winged helix DNA-binding domain"/>
    <property type="match status" value="1"/>
</dbReference>
<accession>A0A371P2H4</accession>
<dbReference type="SUPFAM" id="SSF46785">
    <property type="entry name" value="Winged helix' DNA-binding domain"/>
    <property type="match status" value="1"/>
</dbReference>
<keyword evidence="6" id="KW-1185">Reference proteome</keyword>
<protein>
    <submittedName>
        <fullName evidence="5">MarR family transcriptional regulator</fullName>
    </submittedName>
</protein>
<dbReference type="EMBL" id="QUBR01000002">
    <property type="protein sequence ID" value="REK70152.1"/>
    <property type="molecule type" value="Genomic_DNA"/>
</dbReference>
<evidence type="ECO:0000313" key="6">
    <source>
        <dbReference type="Proteomes" id="UP000265581"/>
    </source>
</evidence>
<dbReference type="Proteomes" id="UP000265581">
    <property type="component" value="Unassembled WGS sequence"/>
</dbReference>
<evidence type="ECO:0000313" key="5">
    <source>
        <dbReference type="EMBL" id="REK70152.1"/>
    </source>
</evidence>
<organism evidence="5 6">
    <name type="scientific">Aeromicrobium endophyticum</name>
    <dbReference type="NCBI Taxonomy" id="2292704"/>
    <lineage>
        <taxon>Bacteria</taxon>
        <taxon>Bacillati</taxon>
        <taxon>Actinomycetota</taxon>
        <taxon>Actinomycetes</taxon>
        <taxon>Propionibacteriales</taxon>
        <taxon>Nocardioidaceae</taxon>
        <taxon>Aeromicrobium</taxon>
    </lineage>
</organism>
<dbReference type="GO" id="GO:0006950">
    <property type="term" value="P:response to stress"/>
    <property type="evidence" value="ECO:0007669"/>
    <property type="project" value="TreeGrafter"/>
</dbReference>
<keyword evidence="3" id="KW-0804">Transcription</keyword>
<dbReference type="AlphaFoldDB" id="A0A371P2H4"/>
<dbReference type="InterPro" id="IPR023187">
    <property type="entry name" value="Tscrpt_reg_MarR-type_CS"/>
</dbReference>
<feature type="domain" description="HTH marR-type" evidence="4">
    <location>
        <begin position="25"/>
        <end position="157"/>
    </location>
</feature>
<keyword evidence="1" id="KW-0805">Transcription regulation</keyword>
<evidence type="ECO:0000259" key="4">
    <source>
        <dbReference type="PROSITE" id="PS50995"/>
    </source>
</evidence>
<dbReference type="GO" id="GO:0003677">
    <property type="term" value="F:DNA binding"/>
    <property type="evidence" value="ECO:0007669"/>
    <property type="project" value="UniProtKB-KW"/>
</dbReference>
<dbReference type="PANTHER" id="PTHR33164">
    <property type="entry name" value="TRANSCRIPTIONAL REGULATOR, MARR FAMILY"/>
    <property type="match status" value="1"/>
</dbReference>